<sequence>MWKASCSKGGDNFQLVTSAVGWFEEIVRRDESGLVLAAQLWLTPTPPSSIGDCNVTKWQCLPTGFCKFNCNGAFSSKDKQAAFGVLARDYSGKMMEVNYGRIRVSSALAAGAWAIRVTCAMTVDCGTQNFIIESDSLKDITMVNGERAMEWEGQTVLQDAKILARDRN</sequence>
<gene>
    <name evidence="1" type="ORF">RHMOL_Rhmol07G0226900</name>
</gene>
<name>A0ACC0N3U3_RHOML</name>
<protein>
    <submittedName>
        <fullName evidence="1">Uncharacterized protein</fullName>
    </submittedName>
</protein>
<reference evidence="1" key="1">
    <citation type="submission" date="2022-02" db="EMBL/GenBank/DDBJ databases">
        <title>Plant Genome Project.</title>
        <authorList>
            <person name="Zhang R.-G."/>
        </authorList>
    </citation>
    <scope>NUCLEOTIDE SEQUENCE</scope>
    <source>
        <strain evidence="1">AT1</strain>
    </source>
</reference>
<accession>A0ACC0N3U3</accession>
<keyword evidence="2" id="KW-1185">Reference proteome</keyword>
<dbReference type="EMBL" id="CM046394">
    <property type="protein sequence ID" value="KAI8547840.1"/>
    <property type="molecule type" value="Genomic_DNA"/>
</dbReference>
<organism evidence="1 2">
    <name type="scientific">Rhododendron molle</name>
    <name type="common">Chinese azalea</name>
    <name type="synonym">Azalea mollis</name>
    <dbReference type="NCBI Taxonomy" id="49168"/>
    <lineage>
        <taxon>Eukaryota</taxon>
        <taxon>Viridiplantae</taxon>
        <taxon>Streptophyta</taxon>
        <taxon>Embryophyta</taxon>
        <taxon>Tracheophyta</taxon>
        <taxon>Spermatophyta</taxon>
        <taxon>Magnoliopsida</taxon>
        <taxon>eudicotyledons</taxon>
        <taxon>Gunneridae</taxon>
        <taxon>Pentapetalae</taxon>
        <taxon>asterids</taxon>
        <taxon>Ericales</taxon>
        <taxon>Ericaceae</taxon>
        <taxon>Ericoideae</taxon>
        <taxon>Rhodoreae</taxon>
        <taxon>Rhododendron</taxon>
    </lineage>
</organism>
<evidence type="ECO:0000313" key="2">
    <source>
        <dbReference type="Proteomes" id="UP001062846"/>
    </source>
</evidence>
<proteinExistence type="predicted"/>
<comment type="caution">
    <text evidence="1">The sequence shown here is derived from an EMBL/GenBank/DDBJ whole genome shotgun (WGS) entry which is preliminary data.</text>
</comment>
<dbReference type="Proteomes" id="UP001062846">
    <property type="component" value="Chromosome 7"/>
</dbReference>
<evidence type="ECO:0000313" key="1">
    <source>
        <dbReference type="EMBL" id="KAI8547840.1"/>
    </source>
</evidence>